<name>A0A075MQR1_9ARCH</name>
<organism evidence="4 5">
    <name type="scientific">Candidatus Nitrososphaera evergladensis SR1</name>
    <dbReference type="NCBI Taxonomy" id="1459636"/>
    <lineage>
        <taxon>Archaea</taxon>
        <taxon>Nitrososphaerota</taxon>
        <taxon>Nitrososphaeria</taxon>
        <taxon>Nitrososphaerales</taxon>
        <taxon>Nitrososphaeraceae</taxon>
        <taxon>Nitrososphaera</taxon>
    </lineage>
</organism>
<gene>
    <name evidence="4" type="ORF">NTE_01815</name>
</gene>
<evidence type="ECO:0000256" key="1">
    <source>
        <dbReference type="ARBA" id="ARBA00023229"/>
    </source>
</evidence>
<reference evidence="4 5" key="1">
    <citation type="journal article" date="2014" name="PLoS ONE">
        <title>Genome Sequence of Candidatus Nitrososphaera evergladensis from Group I.1b Enriched from Everglades Soil Reveals Novel Genomic Features of the Ammonia-Oxidizing Archaea.</title>
        <authorList>
            <person name="Zhalnina K.V."/>
            <person name="Dias R."/>
            <person name="Leonard M.T."/>
            <person name="Dorr de Quadros P."/>
            <person name="Camargo F.A."/>
            <person name="Drew J.C."/>
            <person name="Farmerie W.G."/>
            <person name="Daroub S.H."/>
            <person name="Triplett E.W."/>
        </authorList>
    </citation>
    <scope>NUCLEOTIDE SEQUENCE [LARGE SCALE GENOMIC DNA]</scope>
    <source>
        <strain evidence="4 5">SR1</strain>
    </source>
</reference>
<dbReference type="RefSeq" id="WP_148700571.1">
    <property type="nucleotide sequence ID" value="NZ_CP007174.1"/>
</dbReference>
<dbReference type="AlphaFoldDB" id="A0A075MQR1"/>
<feature type="domain" description="Thiolase N-terminal" evidence="2">
    <location>
        <begin position="20"/>
        <end position="208"/>
    </location>
</feature>
<dbReference type="Pfam" id="PF00108">
    <property type="entry name" value="Thiolase_N"/>
    <property type="match status" value="1"/>
</dbReference>
<dbReference type="GO" id="GO:0008299">
    <property type="term" value="P:isoprenoid biosynthetic process"/>
    <property type="evidence" value="ECO:0007669"/>
    <property type="project" value="UniProtKB-KW"/>
</dbReference>
<dbReference type="PANTHER" id="PTHR42870">
    <property type="entry name" value="ACETYL-COA C-ACETYLTRANSFERASE"/>
    <property type="match status" value="1"/>
</dbReference>
<dbReference type="PANTHER" id="PTHR42870:SF6">
    <property type="entry name" value="ACETYL-COA C-ACYLTRANSFERASE"/>
    <property type="match status" value="1"/>
</dbReference>
<dbReference type="InterPro" id="IPR055140">
    <property type="entry name" value="Thiolase_C_2"/>
</dbReference>
<proteinExistence type="predicted"/>
<evidence type="ECO:0000259" key="2">
    <source>
        <dbReference type="Pfam" id="PF00108"/>
    </source>
</evidence>
<dbReference type="Gene3D" id="3.40.47.10">
    <property type="match status" value="1"/>
</dbReference>
<dbReference type="CDD" id="cd00829">
    <property type="entry name" value="SCP-x_thiolase"/>
    <property type="match status" value="1"/>
</dbReference>
<evidence type="ECO:0000259" key="3">
    <source>
        <dbReference type="Pfam" id="PF22691"/>
    </source>
</evidence>
<dbReference type="HOGENOM" id="CLU_035425_4_0_2"/>
<dbReference type="OrthoDB" id="167534at2157"/>
<accession>A0A075MQR1</accession>
<dbReference type="EC" id="2.3.1.9" evidence="4"/>
<protein>
    <submittedName>
        <fullName evidence="4">Acetyl-CoA acetyltransferase</fullName>
        <ecNumber evidence="4">2.3.1.9</ecNumber>
    </submittedName>
</protein>
<feature type="domain" description="Thiolase C-terminal" evidence="3">
    <location>
        <begin position="225"/>
        <end position="363"/>
    </location>
</feature>
<evidence type="ECO:0000313" key="5">
    <source>
        <dbReference type="Proteomes" id="UP000028194"/>
    </source>
</evidence>
<dbReference type="InterPro" id="IPR020616">
    <property type="entry name" value="Thiolase_N"/>
</dbReference>
<dbReference type="EMBL" id="CP007174">
    <property type="protein sequence ID" value="AIF83876.1"/>
    <property type="molecule type" value="Genomic_DNA"/>
</dbReference>
<dbReference type="KEGG" id="nev:NTE_01815"/>
<dbReference type="GO" id="GO:0003985">
    <property type="term" value="F:acetyl-CoA C-acetyltransferase activity"/>
    <property type="evidence" value="ECO:0007669"/>
    <property type="project" value="UniProtKB-EC"/>
</dbReference>
<dbReference type="InterPro" id="IPR002155">
    <property type="entry name" value="Thiolase"/>
</dbReference>
<dbReference type="Proteomes" id="UP000028194">
    <property type="component" value="Chromosome"/>
</dbReference>
<dbReference type="InterPro" id="IPR016039">
    <property type="entry name" value="Thiolase-like"/>
</dbReference>
<dbReference type="STRING" id="1459636.NTE_01815"/>
<sequence>MRRVAISAAATSKFTKAIERSIFDVACEPCIEILKSYGSKDVDAVLFSTCATEQYGSTIISERLGVKPKMSQRVDNLCNSGTNAIATAYSLIASGLCESALVVGAEKAHSEGNRLVWDVTRGSFNFPVHWASMFARSHMRCFGTTEEQMAQVSVKNHKNAAKNKNALFFQKPVTIKDVMESKMIAEPVKLLDCSAPCDGASAVLLLSEQRAKKAENDPVWIKGIGQKTSGASFASMDDLTALETAKRAARDAYEMANVKPSQVDVAELHDAFTILEIMAYEDLGFAQKGKGGKFVEQQDIAINPRGGILGCGHPVGATGVAQVAEITLQLSGKAGKRQVKGCRTGLVHNLAAAGSSATVMVLGIT</sequence>
<keyword evidence="5" id="KW-1185">Reference proteome</keyword>
<keyword evidence="1" id="KW-0414">Isoprene biosynthesis</keyword>
<dbReference type="eggNOG" id="arCOG01278">
    <property type="taxonomic scope" value="Archaea"/>
</dbReference>
<dbReference type="PIRSF" id="PIRSF000429">
    <property type="entry name" value="Ac-CoA_Ac_transf"/>
    <property type="match status" value="1"/>
</dbReference>
<evidence type="ECO:0000313" key="4">
    <source>
        <dbReference type="EMBL" id="AIF83876.1"/>
    </source>
</evidence>
<keyword evidence="4" id="KW-0808">Transferase</keyword>
<dbReference type="GeneID" id="41597580"/>
<dbReference type="Pfam" id="PF22691">
    <property type="entry name" value="Thiolase_C_1"/>
    <property type="match status" value="1"/>
</dbReference>
<dbReference type="SUPFAM" id="SSF53901">
    <property type="entry name" value="Thiolase-like"/>
    <property type="match status" value="1"/>
</dbReference>
<keyword evidence="4" id="KW-0012">Acyltransferase</keyword>